<keyword evidence="3 5" id="KW-1133">Transmembrane helix</keyword>
<dbReference type="OrthoDB" id="9806785at2"/>
<comment type="subcellular location">
    <subcellularLocation>
        <location evidence="1">Membrane</location>
        <topology evidence="1">Multi-pass membrane protein</topology>
    </subcellularLocation>
</comment>
<gene>
    <name evidence="6" type="ORF">Pla8534_53150</name>
</gene>
<feature type="transmembrane region" description="Helical" evidence="5">
    <location>
        <begin position="200"/>
        <end position="218"/>
    </location>
</feature>
<sequence>MLERFLIVWLLLSSGLAYVWPAVFPSTVVDPFLASASYLWLLITVTMFCLGWMLPREEVREIGRRWPAVLGGTALQYLTMPALAAGACWLFGFEGDMLIGVVMVGCVPGAMASNVLTLLARGNTSYSVSLTTMATLASPLAVPLVMGLAMRWAAVEEKAIEPAFFWKLGLSLLNMVVLPVLAGYLLNLKFPQWEKTAHRLGSLVANVTILWVIAVVVASNRDQLSRVTLLLVAALLLVNLMGYLVGYLGGAAFRLPEPMRRALTLEIGMQNAGLGAQLALQMFPENTSVAIAPAFYTFACMLTGTALARFWALRSMAAEGPPDEDLPPEEPQPAS</sequence>
<dbReference type="PANTHER" id="PTHR10361">
    <property type="entry name" value="SODIUM-BILE ACID COTRANSPORTER"/>
    <property type="match status" value="1"/>
</dbReference>
<dbReference type="KEGG" id="lcre:Pla8534_53150"/>
<dbReference type="Pfam" id="PF01758">
    <property type="entry name" value="SBF"/>
    <property type="match status" value="1"/>
</dbReference>
<dbReference type="Gene3D" id="1.20.1530.20">
    <property type="match status" value="1"/>
</dbReference>
<dbReference type="EMBL" id="CP036433">
    <property type="protein sequence ID" value="QDU97467.1"/>
    <property type="molecule type" value="Genomic_DNA"/>
</dbReference>
<keyword evidence="2 5" id="KW-0812">Transmembrane</keyword>
<evidence type="ECO:0000313" key="6">
    <source>
        <dbReference type="EMBL" id="QDU97467.1"/>
    </source>
</evidence>
<dbReference type="InterPro" id="IPR038770">
    <property type="entry name" value="Na+/solute_symporter_sf"/>
</dbReference>
<organism evidence="6 7">
    <name type="scientific">Lignipirellula cremea</name>
    <dbReference type="NCBI Taxonomy" id="2528010"/>
    <lineage>
        <taxon>Bacteria</taxon>
        <taxon>Pseudomonadati</taxon>
        <taxon>Planctomycetota</taxon>
        <taxon>Planctomycetia</taxon>
        <taxon>Pirellulales</taxon>
        <taxon>Pirellulaceae</taxon>
        <taxon>Lignipirellula</taxon>
    </lineage>
</organism>
<evidence type="ECO:0000313" key="7">
    <source>
        <dbReference type="Proteomes" id="UP000317648"/>
    </source>
</evidence>
<keyword evidence="4 5" id="KW-0472">Membrane</keyword>
<feature type="transmembrane region" description="Helical" evidence="5">
    <location>
        <begin position="37"/>
        <end position="54"/>
    </location>
</feature>
<feature type="transmembrane region" description="Helical" evidence="5">
    <location>
        <begin position="230"/>
        <end position="250"/>
    </location>
</feature>
<name>A0A518E055_9BACT</name>
<evidence type="ECO:0000256" key="1">
    <source>
        <dbReference type="ARBA" id="ARBA00004141"/>
    </source>
</evidence>
<dbReference type="InterPro" id="IPR004710">
    <property type="entry name" value="Bilac:Na_transpt"/>
</dbReference>
<feature type="transmembrane region" description="Helical" evidence="5">
    <location>
        <begin position="66"/>
        <end position="92"/>
    </location>
</feature>
<reference evidence="6 7" key="1">
    <citation type="submission" date="2019-02" db="EMBL/GenBank/DDBJ databases">
        <title>Deep-cultivation of Planctomycetes and their phenomic and genomic characterization uncovers novel biology.</title>
        <authorList>
            <person name="Wiegand S."/>
            <person name="Jogler M."/>
            <person name="Boedeker C."/>
            <person name="Pinto D."/>
            <person name="Vollmers J."/>
            <person name="Rivas-Marin E."/>
            <person name="Kohn T."/>
            <person name="Peeters S.H."/>
            <person name="Heuer A."/>
            <person name="Rast P."/>
            <person name="Oberbeckmann S."/>
            <person name="Bunk B."/>
            <person name="Jeske O."/>
            <person name="Meyerdierks A."/>
            <person name="Storesund J.E."/>
            <person name="Kallscheuer N."/>
            <person name="Luecker S."/>
            <person name="Lage O.M."/>
            <person name="Pohl T."/>
            <person name="Merkel B.J."/>
            <person name="Hornburger P."/>
            <person name="Mueller R.-W."/>
            <person name="Bruemmer F."/>
            <person name="Labrenz M."/>
            <person name="Spormann A.M."/>
            <person name="Op den Camp H."/>
            <person name="Overmann J."/>
            <person name="Amann R."/>
            <person name="Jetten M.S.M."/>
            <person name="Mascher T."/>
            <person name="Medema M.H."/>
            <person name="Devos D.P."/>
            <person name="Kaster A.-K."/>
            <person name="Ovreas L."/>
            <person name="Rohde M."/>
            <person name="Galperin M.Y."/>
            <person name="Jogler C."/>
        </authorList>
    </citation>
    <scope>NUCLEOTIDE SEQUENCE [LARGE SCALE GENOMIC DNA]</scope>
    <source>
        <strain evidence="6 7">Pla85_3_4</strain>
    </source>
</reference>
<feature type="transmembrane region" description="Helical" evidence="5">
    <location>
        <begin position="164"/>
        <end position="188"/>
    </location>
</feature>
<feature type="transmembrane region" description="Helical" evidence="5">
    <location>
        <begin position="289"/>
        <end position="312"/>
    </location>
</feature>
<dbReference type="InterPro" id="IPR002657">
    <property type="entry name" value="BilAc:Na_symport/Acr3"/>
</dbReference>
<dbReference type="GO" id="GO:0016020">
    <property type="term" value="C:membrane"/>
    <property type="evidence" value="ECO:0007669"/>
    <property type="project" value="UniProtKB-SubCell"/>
</dbReference>
<proteinExistence type="predicted"/>
<dbReference type="PANTHER" id="PTHR10361:SF28">
    <property type="entry name" value="P3 PROTEIN-RELATED"/>
    <property type="match status" value="1"/>
</dbReference>
<feature type="transmembrane region" description="Helical" evidence="5">
    <location>
        <begin position="132"/>
        <end position="152"/>
    </location>
</feature>
<dbReference type="Proteomes" id="UP000317648">
    <property type="component" value="Chromosome"/>
</dbReference>
<evidence type="ECO:0000256" key="5">
    <source>
        <dbReference type="SAM" id="Phobius"/>
    </source>
</evidence>
<keyword evidence="7" id="KW-1185">Reference proteome</keyword>
<dbReference type="AlphaFoldDB" id="A0A518E055"/>
<protein>
    <submittedName>
        <fullName evidence="6">Sodium Bile acid symporter family protein</fullName>
    </submittedName>
</protein>
<accession>A0A518E055</accession>
<dbReference type="RefSeq" id="WP_145056238.1">
    <property type="nucleotide sequence ID" value="NZ_CP036433.1"/>
</dbReference>
<feature type="transmembrane region" description="Helical" evidence="5">
    <location>
        <begin position="98"/>
        <end position="120"/>
    </location>
</feature>
<evidence type="ECO:0000256" key="3">
    <source>
        <dbReference type="ARBA" id="ARBA00022989"/>
    </source>
</evidence>
<evidence type="ECO:0000256" key="4">
    <source>
        <dbReference type="ARBA" id="ARBA00023136"/>
    </source>
</evidence>
<evidence type="ECO:0000256" key="2">
    <source>
        <dbReference type="ARBA" id="ARBA00022692"/>
    </source>
</evidence>